<dbReference type="Proteomes" id="UP001430614">
    <property type="component" value="Unassembled WGS sequence"/>
</dbReference>
<protein>
    <submittedName>
        <fullName evidence="1">Winged helix-turn-helix domain-containing protein</fullName>
    </submittedName>
</protein>
<gene>
    <name evidence="1" type="ORF">LJ655_25175</name>
</gene>
<dbReference type="EMBL" id="JAJITC010000017">
    <property type="protein sequence ID" value="MCC8405131.1"/>
    <property type="molecule type" value="Genomic_DNA"/>
</dbReference>
<dbReference type="SUPFAM" id="SSF46689">
    <property type="entry name" value="Homeodomain-like"/>
    <property type="match status" value="1"/>
</dbReference>
<dbReference type="InterPro" id="IPR009057">
    <property type="entry name" value="Homeodomain-like_sf"/>
</dbReference>
<keyword evidence="2" id="KW-1185">Reference proteome</keyword>
<name>A0ABS8KK32_9BURK</name>
<organism evidence="1 2">
    <name type="scientific">Paraburkholderia translucens</name>
    <dbReference type="NCBI Taxonomy" id="2886945"/>
    <lineage>
        <taxon>Bacteria</taxon>
        <taxon>Pseudomonadati</taxon>
        <taxon>Pseudomonadota</taxon>
        <taxon>Betaproteobacteria</taxon>
        <taxon>Burkholderiales</taxon>
        <taxon>Burkholderiaceae</taxon>
        <taxon>Paraburkholderia</taxon>
    </lineage>
</organism>
<sequence length="133" mass="14730">MSTNNTTGPRWSGRRARAAQMLAAGIDIARVATVLDLSPATARRYESVFAAGGLGALMGLGDVGRRPRLSADGLARLIDAIRQSPHKVGFVAECWTNPLVQRYIEREFQISYSYSHINRLIRDHGLQHWIRSA</sequence>
<evidence type="ECO:0000313" key="2">
    <source>
        <dbReference type="Proteomes" id="UP001430614"/>
    </source>
</evidence>
<comment type="caution">
    <text evidence="1">The sequence shown here is derived from an EMBL/GenBank/DDBJ whole genome shotgun (WGS) entry which is preliminary data.</text>
</comment>
<dbReference type="RefSeq" id="WP_230563913.1">
    <property type="nucleotide sequence ID" value="NZ_JAJITC010000017.1"/>
</dbReference>
<proteinExistence type="predicted"/>
<evidence type="ECO:0000313" key="1">
    <source>
        <dbReference type="EMBL" id="MCC8405131.1"/>
    </source>
</evidence>
<reference evidence="1 2" key="1">
    <citation type="submission" date="2021-11" db="EMBL/GenBank/DDBJ databases">
        <authorList>
            <person name="Oh E.-T."/>
            <person name="Kim S.-B."/>
        </authorList>
    </citation>
    <scope>NUCLEOTIDE SEQUENCE [LARGE SCALE GENOMIC DNA]</scope>
    <source>
        <strain evidence="1 2">MMS20-SJTN17</strain>
    </source>
</reference>
<dbReference type="Pfam" id="PF13565">
    <property type="entry name" value="HTH_32"/>
    <property type="match status" value="1"/>
</dbReference>
<accession>A0ABS8KK32</accession>